<dbReference type="Pfam" id="PF00990">
    <property type="entry name" value="GGDEF"/>
    <property type="match status" value="1"/>
</dbReference>
<dbReference type="GO" id="GO:0052621">
    <property type="term" value="F:diguanylate cyclase activity"/>
    <property type="evidence" value="ECO:0007669"/>
    <property type="project" value="UniProtKB-EC"/>
</dbReference>
<dbReference type="PROSITE" id="PS50887">
    <property type="entry name" value="GGDEF"/>
    <property type="match status" value="1"/>
</dbReference>
<dbReference type="InterPro" id="IPR000160">
    <property type="entry name" value="GGDEF_dom"/>
</dbReference>
<dbReference type="Gene3D" id="3.30.70.270">
    <property type="match status" value="1"/>
</dbReference>
<feature type="domain" description="GGDEF" evidence="5">
    <location>
        <begin position="242"/>
        <end position="374"/>
    </location>
</feature>
<evidence type="ECO:0000256" key="4">
    <source>
        <dbReference type="SAM" id="Phobius"/>
    </source>
</evidence>
<dbReference type="InterPro" id="IPR029787">
    <property type="entry name" value="Nucleotide_cyclase"/>
</dbReference>
<evidence type="ECO:0000313" key="7">
    <source>
        <dbReference type="Proteomes" id="UP000029224"/>
    </source>
</evidence>
<dbReference type="CDD" id="cd01949">
    <property type="entry name" value="GGDEF"/>
    <property type="match status" value="1"/>
</dbReference>
<keyword evidence="4" id="KW-1133">Transmembrane helix</keyword>
<dbReference type="PANTHER" id="PTHR45138">
    <property type="entry name" value="REGULATORY COMPONENTS OF SENSORY TRANSDUCTION SYSTEM"/>
    <property type="match status" value="1"/>
</dbReference>
<organism evidence="6 7">
    <name type="scientific">Vibrio maritimus</name>
    <dbReference type="NCBI Taxonomy" id="990268"/>
    <lineage>
        <taxon>Bacteria</taxon>
        <taxon>Pseudomonadati</taxon>
        <taxon>Pseudomonadota</taxon>
        <taxon>Gammaproteobacteria</taxon>
        <taxon>Vibrionales</taxon>
        <taxon>Vibrionaceae</taxon>
        <taxon>Vibrio</taxon>
    </lineage>
</organism>
<evidence type="ECO:0000259" key="5">
    <source>
        <dbReference type="PROSITE" id="PS50887"/>
    </source>
</evidence>
<feature type="transmembrane region" description="Helical" evidence="4">
    <location>
        <begin position="111"/>
        <end position="132"/>
    </location>
</feature>
<dbReference type="PANTHER" id="PTHR45138:SF9">
    <property type="entry name" value="DIGUANYLATE CYCLASE DGCM-RELATED"/>
    <property type="match status" value="1"/>
</dbReference>
<dbReference type="EC" id="2.7.7.65" evidence="2"/>
<reference evidence="6 7" key="2">
    <citation type="submission" date="2014-09" db="EMBL/GenBank/DDBJ databases">
        <authorList>
            <consortium name="NBRP consortium"/>
            <person name="Sawabe T."/>
            <person name="Meirelles P."/>
            <person name="Nakanishi M."/>
            <person name="Sayaka M."/>
            <person name="Hattori M."/>
            <person name="Ohkuma M."/>
        </authorList>
    </citation>
    <scope>NUCLEOTIDE SEQUENCE [LARGE SCALE GENOMIC DNA]</scope>
    <source>
        <strain evidence="6 7">JCM 19240</strain>
    </source>
</reference>
<dbReference type="Proteomes" id="UP000029224">
    <property type="component" value="Unassembled WGS sequence"/>
</dbReference>
<dbReference type="NCBIfam" id="TIGR00254">
    <property type="entry name" value="GGDEF"/>
    <property type="match status" value="1"/>
</dbReference>
<protein>
    <recommendedName>
        <fullName evidence="2">diguanylate cyclase</fullName>
        <ecNumber evidence="2">2.7.7.65</ecNumber>
    </recommendedName>
</protein>
<comment type="cofactor">
    <cofactor evidence="1">
        <name>Mg(2+)</name>
        <dbReference type="ChEBI" id="CHEBI:18420"/>
    </cofactor>
</comment>
<comment type="catalytic activity">
    <reaction evidence="3">
        <text>2 GTP = 3',3'-c-di-GMP + 2 diphosphate</text>
        <dbReference type="Rhea" id="RHEA:24898"/>
        <dbReference type="ChEBI" id="CHEBI:33019"/>
        <dbReference type="ChEBI" id="CHEBI:37565"/>
        <dbReference type="ChEBI" id="CHEBI:58805"/>
        <dbReference type="EC" id="2.7.7.65"/>
    </reaction>
</comment>
<gene>
    <name evidence="6" type="ORF">JCM19240_6809</name>
</gene>
<keyword evidence="4" id="KW-0472">Membrane</keyword>
<accession>A0A090TCJ6</accession>
<reference evidence="6 7" key="1">
    <citation type="submission" date="2014-09" db="EMBL/GenBank/DDBJ databases">
        <title>Vibrio maritimus JCM 19240. (C210) whole genome shotgun sequence.</title>
        <authorList>
            <person name="Sawabe T."/>
            <person name="Meirelles P."/>
            <person name="Nakanishi M."/>
            <person name="Sayaka M."/>
            <person name="Hattori M."/>
            <person name="Ohkuma M."/>
        </authorList>
    </citation>
    <scope>NUCLEOTIDE SEQUENCE [LARGE SCALE GENOMIC DNA]</scope>
    <source>
        <strain evidence="6 7">JCM 19240</strain>
    </source>
</reference>
<feature type="transmembrane region" description="Helical" evidence="4">
    <location>
        <begin position="82"/>
        <end position="105"/>
    </location>
</feature>
<evidence type="ECO:0000256" key="1">
    <source>
        <dbReference type="ARBA" id="ARBA00001946"/>
    </source>
</evidence>
<keyword evidence="7" id="KW-1185">Reference proteome</keyword>
<dbReference type="FunFam" id="3.30.70.270:FF:000001">
    <property type="entry name" value="Diguanylate cyclase domain protein"/>
    <property type="match status" value="1"/>
</dbReference>
<dbReference type="OrthoDB" id="9803824at2"/>
<proteinExistence type="predicted"/>
<feature type="transmembrane region" description="Helical" evidence="4">
    <location>
        <begin position="23"/>
        <end position="42"/>
    </location>
</feature>
<dbReference type="SUPFAM" id="SSF55073">
    <property type="entry name" value="Nucleotide cyclase"/>
    <property type="match status" value="1"/>
</dbReference>
<feature type="transmembrane region" description="Helical" evidence="4">
    <location>
        <begin position="139"/>
        <end position="155"/>
    </location>
</feature>
<evidence type="ECO:0000256" key="3">
    <source>
        <dbReference type="ARBA" id="ARBA00034247"/>
    </source>
</evidence>
<evidence type="ECO:0000313" key="6">
    <source>
        <dbReference type="EMBL" id="GAL37631.1"/>
    </source>
</evidence>
<dbReference type="InterPro" id="IPR043128">
    <property type="entry name" value="Rev_trsase/Diguanyl_cyclase"/>
</dbReference>
<dbReference type="AlphaFoldDB" id="A0A090TCJ6"/>
<name>A0A090TCJ6_9VIBR</name>
<sequence>MDSIQLRVYKERYLRTAALFRHAVKNHAMMGVLFAAFLFFTTDLETELLIWYASMCVVIGLRHVSINAAVKKLDGLTKTSHLFDLLFAAPPILNGFIWSIGIWLALSQNNFQVTIASLLVAASVAFHGYSYLSYSRASYIGYFVAVFSLPTLYFFVEGFNLIGSVFVLGMLHFVFFNTHQSDIATLRLYEHFEHTQLIAKLKQAEKQLTEHAEFDNLTGLYRKREYEKRFIGLKYLSIIRQQPIGVALFDIDHFKQFNDTYGHLFGDEVLVKVANLINAHTSSAVFAGRFGGEEFVLIGRFDSRAQFVDILERIRKQTEQLLLSEHNSSVTISAGACFQLSTESTELREYILESDSALYQAKATGRNKVLMSDELANKEEYKEFSMS</sequence>
<dbReference type="EMBL" id="BBMT01000019">
    <property type="protein sequence ID" value="GAL37631.1"/>
    <property type="molecule type" value="Genomic_DNA"/>
</dbReference>
<keyword evidence="4" id="KW-0812">Transmembrane</keyword>
<comment type="caution">
    <text evidence="6">The sequence shown here is derived from an EMBL/GenBank/DDBJ whole genome shotgun (WGS) entry which is preliminary data.</text>
</comment>
<evidence type="ECO:0000256" key="2">
    <source>
        <dbReference type="ARBA" id="ARBA00012528"/>
    </source>
</evidence>
<dbReference type="InterPro" id="IPR050469">
    <property type="entry name" value="Diguanylate_Cyclase"/>
</dbReference>
<feature type="transmembrane region" description="Helical" evidence="4">
    <location>
        <begin position="48"/>
        <end position="70"/>
    </location>
</feature>
<dbReference type="SMART" id="SM00267">
    <property type="entry name" value="GGDEF"/>
    <property type="match status" value="1"/>
</dbReference>